<dbReference type="EMBL" id="JAAAML010000002">
    <property type="protein sequence ID" value="MCO6409228.1"/>
    <property type="molecule type" value="Genomic_DNA"/>
</dbReference>
<accession>A0ABT1CSU4</accession>
<feature type="transmembrane region" description="Helical" evidence="1">
    <location>
        <begin position="35"/>
        <end position="57"/>
    </location>
</feature>
<comment type="caution">
    <text evidence="2">The sequence shown here is derived from an EMBL/GenBank/DDBJ whole genome shotgun (WGS) entry which is preliminary data.</text>
</comment>
<sequence length="226" mass="23870">MTTSSVSGMPNSGSYAGRSHAEYKRALAHSRLVRLFKILLPLSAALVILAFILVSWVDGLVPEGVGIESVVIRDGKLVMQNPVMSGEGPGARPYTMRAARAVQDLTSPDVIVLEEILADLPVSNGDQAVLNAVSGTYNRTAQTMMFDKPFTVTSENGFSAELQSANIDLASGGLSSDAPVSISSGEASVVAQSMQMTDKGRVIIFQDKVRMTINPSAIKPTDGAKN</sequence>
<name>A0ABT1CSU4_9HYPH</name>
<keyword evidence="1" id="KW-0472">Membrane</keyword>
<dbReference type="InterPro" id="IPR010664">
    <property type="entry name" value="LipoPS_assembly_LptC-rel"/>
</dbReference>
<evidence type="ECO:0000313" key="2">
    <source>
        <dbReference type="EMBL" id="MCO6409228.1"/>
    </source>
</evidence>
<gene>
    <name evidence="2" type="ORF">GTW23_13670</name>
</gene>
<keyword evidence="1" id="KW-0812">Transmembrane</keyword>
<evidence type="ECO:0000313" key="3">
    <source>
        <dbReference type="Proteomes" id="UP001320715"/>
    </source>
</evidence>
<protein>
    <submittedName>
        <fullName evidence="2">LPS export ABC transporter periplasmic protein LptC</fullName>
    </submittedName>
</protein>
<keyword evidence="3" id="KW-1185">Reference proteome</keyword>
<reference evidence="2 3" key="1">
    <citation type="submission" date="2020-01" db="EMBL/GenBank/DDBJ databases">
        <title>Genomes of bacteria type strains.</title>
        <authorList>
            <person name="Chen J."/>
            <person name="Zhu S."/>
            <person name="Yang J."/>
        </authorList>
    </citation>
    <scope>NUCLEOTIDE SEQUENCE [LARGE SCALE GENOMIC DNA]</scope>
    <source>
        <strain evidence="2 3">DSM 16655</strain>
    </source>
</reference>
<dbReference type="RefSeq" id="WP_152010668.1">
    <property type="nucleotide sequence ID" value="NZ_JAAAML010000002.1"/>
</dbReference>
<dbReference type="Proteomes" id="UP001320715">
    <property type="component" value="Unassembled WGS sequence"/>
</dbReference>
<dbReference type="Pfam" id="PF06835">
    <property type="entry name" value="LptC"/>
    <property type="match status" value="1"/>
</dbReference>
<evidence type="ECO:0000256" key="1">
    <source>
        <dbReference type="SAM" id="Phobius"/>
    </source>
</evidence>
<keyword evidence="1" id="KW-1133">Transmembrane helix</keyword>
<proteinExistence type="predicted"/>
<organism evidence="2 3">
    <name type="scientific">Hoeflea alexandrii</name>
    <dbReference type="NCBI Taxonomy" id="288436"/>
    <lineage>
        <taxon>Bacteria</taxon>
        <taxon>Pseudomonadati</taxon>
        <taxon>Pseudomonadota</taxon>
        <taxon>Alphaproteobacteria</taxon>
        <taxon>Hyphomicrobiales</taxon>
        <taxon>Rhizobiaceae</taxon>
        <taxon>Hoeflea</taxon>
    </lineage>
</organism>